<dbReference type="SMART" id="SM00480">
    <property type="entry name" value="POL3Bc"/>
    <property type="match status" value="1"/>
</dbReference>
<dbReference type="PANTHER" id="PTHR30478:SF0">
    <property type="entry name" value="BETA SLIDING CLAMP"/>
    <property type="match status" value="1"/>
</dbReference>
<dbReference type="eggNOG" id="COG0592">
    <property type="taxonomic scope" value="Bacteria"/>
</dbReference>
<evidence type="ECO:0000256" key="1">
    <source>
        <dbReference type="ARBA" id="ARBA00004496"/>
    </source>
</evidence>
<keyword evidence="8" id="KW-0238">DNA-binding</keyword>
<dbReference type="OrthoDB" id="8421503at2"/>
<evidence type="ECO:0000256" key="3">
    <source>
        <dbReference type="ARBA" id="ARBA00022490"/>
    </source>
</evidence>
<organism evidence="13 14">
    <name type="scientific">Anaerolinea thermophila (strain DSM 14523 / JCM 11388 / NBRC 100420 / UNI-1)</name>
    <dbReference type="NCBI Taxonomy" id="926569"/>
    <lineage>
        <taxon>Bacteria</taxon>
        <taxon>Bacillati</taxon>
        <taxon>Chloroflexota</taxon>
        <taxon>Anaerolineae</taxon>
        <taxon>Anaerolineales</taxon>
        <taxon>Anaerolineaceae</taxon>
        <taxon>Anaerolinea</taxon>
    </lineage>
</organism>
<comment type="subunit">
    <text evidence="9">Forms a ring-shaped head-to-tail homodimer around DNA.</text>
</comment>
<dbReference type="Gene3D" id="3.70.10.10">
    <property type="match status" value="1"/>
</dbReference>
<dbReference type="HOGENOM" id="CLU_038149_4_1_0"/>
<dbReference type="GO" id="GO:0003677">
    <property type="term" value="F:DNA binding"/>
    <property type="evidence" value="ECO:0007669"/>
    <property type="project" value="UniProtKB-UniRule"/>
</dbReference>
<feature type="domain" description="DNA polymerase III beta sliding clamp C-terminal" evidence="12">
    <location>
        <begin position="253"/>
        <end position="375"/>
    </location>
</feature>
<accession>E8N0J0</accession>
<dbReference type="GO" id="GO:0005737">
    <property type="term" value="C:cytoplasm"/>
    <property type="evidence" value="ECO:0007669"/>
    <property type="project" value="UniProtKB-SubCell"/>
</dbReference>
<dbReference type="FunCoup" id="E8N0J0">
    <property type="interactions" value="355"/>
</dbReference>
<comment type="subcellular location">
    <subcellularLocation>
        <location evidence="1 9">Cytoplasm</location>
    </subcellularLocation>
</comment>
<keyword evidence="14" id="KW-1185">Reference proteome</keyword>
<keyword evidence="6 9" id="KW-0235">DNA replication</keyword>
<dbReference type="GO" id="GO:0008408">
    <property type="term" value="F:3'-5' exonuclease activity"/>
    <property type="evidence" value="ECO:0007669"/>
    <property type="project" value="InterPro"/>
</dbReference>
<keyword evidence="3 9" id="KW-0963">Cytoplasm</keyword>
<dbReference type="InterPro" id="IPR046938">
    <property type="entry name" value="DNA_clamp_sf"/>
</dbReference>
<keyword evidence="5 9" id="KW-0548">Nucleotidyltransferase</keyword>
<feature type="domain" description="DNA polymerase III beta sliding clamp central" evidence="11">
    <location>
        <begin position="135"/>
        <end position="249"/>
    </location>
</feature>
<dbReference type="STRING" id="926569.ANT_27130"/>
<dbReference type="NCBIfam" id="TIGR00663">
    <property type="entry name" value="dnan"/>
    <property type="match status" value="1"/>
</dbReference>
<evidence type="ECO:0000259" key="12">
    <source>
        <dbReference type="Pfam" id="PF02768"/>
    </source>
</evidence>
<dbReference type="GO" id="GO:0009360">
    <property type="term" value="C:DNA polymerase III complex"/>
    <property type="evidence" value="ECO:0007669"/>
    <property type="project" value="InterPro"/>
</dbReference>
<dbReference type="PANTHER" id="PTHR30478">
    <property type="entry name" value="DNA POLYMERASE III SUBUNIT BETA"/>
    <property type="match status" value="1"/>
</dbReference>
<keyword evidence="7 9" id="KW-0239">DNA-directed DNA polymerase</keyword>
<dbReference type="CDD" id="cd00140">
    <property type="entry name" value="beta_clamp"/>
    <property type="match status" value="1"/>
</dbReference>
<evidence type="ECO:0000256" key="7">
    <source>
        <dbReference type="ARBA" id="ARBA00022932"/>
    </source>
</evidence>
<reference evidence="13 14" key="1">
    <citation type="submission" date="2010-12" db="EMBL/GenBank/DDBJ databases">
        <title>Whole genome sequence of Anaerolinea thermophila UNI-1.</title>
        <authorList>
            <person name="Narita-Yamada S."/>
            <person name="Kishi E."/>
            <person name="Watanabe Y."/>
            <person name="Takasaki K."/>
            <person name="Ankai A."/>
            <person name="Oguchi A."/>
            <person name="Fukui S."/>
            <person name="Takahashi M."/>
            <person name="Yashiro I."/>
            <person name="Hosoyama A."/>
            <person name="Sekiguchi Y."/>
            <person name="Hanada S."/>
            <person name="Fujita N."/>
        </authorList>
    </citation>
    <scope>NUCLEOTIDE SEQUENCE [LARGE SCALE GENOMIC DNA]</scope>
    <source>
        <strain evidence="14">DSM 14523 / JCM 11388 / NBRC 100420 / UNI-1</strain>
    </source>
</reference>
<dbReference type="Pfam" id="PF02768">
    <property type="entry name" value="DNA_pol3_beta_3"/>
    <property type="match status" value="1"/>
</dbReference>
<dbReference type="InterPro" id="IPR022635">
    <property type="entry name" value="DNA_polIII_beta_C"/>
</dbReference>
<evidence type="ECO:0000256" key="5">
    <source>
        <dbReference type="ARBA" id="ARBA00022695"/>
    </source>
</evidence>
<sequence>MERVIMKVTVSQQHLAHGLGLVSRAVAPRSTLPVLGNVLLATDEGRLRLAATNLELGISCWLGAQIQEEGSITVPARLFADLIGTLPNEMIHLAVNPRSMALSVKCGSSSTELKGIDAAEFPPVPAVDSDHGVLLPVADFKEMIQQVAFAASTEEARPVLQGVQMVISGDEISLAATDGFRISVRQMRLSEPVAQPISVIIPARALQELARIAQEGEVRLIVPPGRGQVVFQMENLQLTSQLIDGNFPDYKVILPRSYKTHTIVSTEALLKAVKQAEIIARMGNGVVRLHLQKFDDRPGQIEISAQSEETGANESLVDANIEGPTLAIAFNVKFLREALEVIKTPNLVLQTNDNRSPARLQPVGDESFQHVIMPMHLG</sequence>
<comment type="similarity">
    <text evidence="2 9">Belongs to the beta sliding clamp family.</text>
</comment>
<dbReference type="Pfam" id="PF02767">
    <property type="entry name" value="DNA_pol3_beta_2"/>
    <property type="match status" value="1"/>
</dbReference>
<feature type="domain" description="DNA polymerase III beta sliding clamp N-terminal" evidence="10">
    <location>
        <begin position="6"/>
        <end position="124"/>
    </location>
</feature>
<evidence type="ECO:0000313" key="13">
    <source>
        <dbReference type="EMBL" id="BAJ64739.1"/>
    </source>
</evidence>
<dbReference type="SUPFAM" id="SSF55979">
    <property type="entry name" value="DNA clamp"/>
    <property type="match status" value="3"/>
</dbReference>
<dbReference type="PIRSF" id="PIRSF000804">
    <property type="entry name" value="DNA_pol_III_b"/>
    <property type="match status" value="1"/>
</dbReference>
<gene>
    <name evidence="13" type="primary">dnaN</name>
    <name evidence="13" type="ordered locus">ANT_27130</name>
</gene>
<dbReference type="Gene3D" id="3.10.150.10">
    <property type="entry name" value="DNA Polymerase III, subunit A, domain 2"/>
    <property type="match status" value="1"/>
</dbReference>
<dbReference type="KEGG" id="atm:ANT_27130"/>
<dbReference type="GO" id="GO:0003887">
    <property type="term" value="F:DNA-directed DNA polymerase activity"/>
    <property type="evidence" value="ECO:0007669"/>
    <property type="project" value="UniProtKB-UniRule"/>
</dbReference>
<dbReference type="Proteomes" id="UP000008922">
    <property type="component" value="Chromosome"/>
</dbReference>
<evidence type="ECO:0000256" key="2">
    <source>
        <dbReference type="ARBA" id="ARBA00010752"/>
    </source>
</evidence>
<evidence type="ECO:0000256" key="6">
    <source>
        <dbReference type="ARBA" id="ARBA00022705"/>
    </source>
</evidence>
<dbReference type="AlphaFoldDB" id="E8N0J0"/>
<proteinExistence type="inferred from homology"/>
<protein>
    <recommendedName>
        <fullName evidence="9">Beta sliding clamp</fullName>
    </recommendedName>
</protein>
<keyword evidence="4 9" id="KW-0808">Transferase</keyword>
<dbReference type="InterPro" id="IPR022634">
    <property type="entry name" value="DNA_polIII_beta_N"/>
</dbReference>
<comment type="function">
    <text evidence="9">Confers DNA tethering and processivity to DNA polymerases and other proteins. Acts as a clamp, forming a ring around DNA (a reaction catalyzed by the clamp-loading complex) which diffuses in an ATP-independent manner freely and bidirectionally along dsDNA. Initially characterized for its ability to contact the catalytic subunit of DNA polymerase III (Pol III), a complex, multichain enzyme responsible for most of the replicative synthesis in bacteria; Pol III exhibits 3'-5' exonuclease proofreading activity. The beta chain is required for initiation of replication as well as for processivity of DNA replication.</text>
</comment>
<evidence type="ECO:0000313" key="14">
    <source>
        <dbReference type="Proteomes" id="UP000008922"/>
    </source>
</evidence>
<name>E8N0J0_ANATU</name>
<dbReference type="GO" id="GO:0006271">
    <property type="term" value="P:DNA strand elongation involved in DNA replication"/>
    <property type="evidence" value="ECO:0007669"/>
    <property type="project" value="TreeGrafter"/>
</dbReference>
<dbReference type="InterPro" id="IPR022637">
    <property type="entry name" value="DNA_polIII_beta_cen"/>
</dbReference>
<evidence type="ECO:0000259" key="10">
    <source>
        <dbReference type="Pfam" id="PF00712"/>
    </source>
</evidence>
<evidence type="ECO:0000259" key="11">
    <source>
        <dbReference type="Pfam" id="PF02767"/>
    </source>
</evidence>
<evidence type="ECO:0000256" key="8">
    <source>
        <dbReference type="ARBA" id="ARBA00023125"/>
    </source>
</evidence>
<dbReference type="InParanoid" id="E8N0J0"/>
<dbReference type="Pfam" id="PF00712">
    <property type="entry name" value="DNA_pol3_beta"/>
    <property type="match status" value="1"/>
</dbReference>
<dbReference type="EMBL" id="AP012029">
    <property type="protein sequence ID" value="BAJ64739.1"/>
    <property type="molecule type" value="Genomic_DNA"/>
</dbReference>
<dbReference type="InterPro" id="IPR001001">
    <property type="entry name" value="DNA_polIII_beta"/>
</dbReference>
<evidence type="ECO:0000256" key="9">
    <source>
        <dbReference type="PIRNR" id="PIRNR000804"/>
    </source>
</evidence>
<evidence type="ECO:0000256" key="4">
    <source>
        <dbReference type="ARBA" id="ARBA00022679"/>
    </source>
</evidence>